<accession>A0A1I4K8K8</accession>
<name>A0A1I4K8K8_9BURK</name>
<keyword evidence="3" id="KW-1185">Reference proteome</keyword>
<dbReference type="RefSeq" id="WP_093385446.1">
    <property type="nucleotide sequence ID" value="NZ_FOTW01000007.1"/>
</dbReference>
<dbReference type="Pfam" id="PF07811">
    <property type="entry name" value="TadE"/>
    <property type="match status" value="1"/>
</dbReference>
<dbReference type="Proteomes" id="UP000199470">
    <property type="component" value="Unassembled WGS sequence"/>
</dbReference>
<dbReference type="EMBL" id="FOTW01000007">
    <property type="protein sequence ID" value="SFL75064.1"/>
    <property type="molecule type" value="Genomic_DNA"/>
</dbReference>
<feature type="domain" description="TadE-like" evidence="1">
    <location>
        <begin position="13"/>
        <end position="55"/>
    </location>
</feature>
<protein>
    <submittedName>
        <fullName evidence="2">TadE-like protein</fullName>
    </submittedName>
</protein>
<proteinExistence type="predicted"/>
<sequence length="155" mass="15891">MRPRVPPGRLQRGVAAVELALILAFGLALAPSVVVLGRVFWTYTALQKATHDAARYLASVSVIDMTTSAKALAAADVARHMVVQAAAAAHISPALSAGLVTVLCDGFNCGSAPGAPVLIQVHVSVTMFDQLNGDDDSLFGGDTAIVAGAVVHYAN</sequence>
<dbReference type="STRING" id="758825.SAMN02982985_01357"/>
<dbReference type="AlphaFoldDB" id="A0A1I4K8K8"/>
<reference evidence="2 3" key="1">
    <citation type="submission" date="2016-10" db="EMBL/GenBank/DDBJ databases">
        <authorList>
            <person name="de Groot N.N."/>
        </authorList>
    </citation>
    <scope>NUCLEOTIDE SEQUENCE [LARGE SCALE GENOMIC DNA]</scope>
    <source>
        <strain evidence="2 3">ATCC 43154</strain>
    </source>
</reference>
<gene>
    <name evidence="2" type="ORF">SAMN02982985_01357</name>
</gene>
<organism evidence="2 3">
    <name type="scientific">Rugamonas rubra</name>
    <dbReference type="NCBI Taxonomy" id="758825"/>
    <lineage>
        <taxon>Bacteria</taxon>
        <taxon>Pseudomonadati</taxon>
        <taxon>Pseudomonadota</taxon>
        <taxon>Betaproteobacteria</taxon>
        <taxon>Burkholderiales</taxon>
        <taxon>Oxalobacteraceae</taxon>
        <taxon>Telluria group</taxon>
        <taxon>Rugamonas</taxon>
    </lineage>
</organism>
<dbReference type="OrthoDB" id="8708025at2"/>
<evidence type="ECO:0000259" key="1">
    <source>
        <dbReference type="Pfam" id="PF07811"/>
    </source>
</evidence>
<evidence type="ECO:0000313" key="3">
    <source>
        <dbReference type="Proteomes" id="UP000199470"/>
    </source>
</evidence>
<evidence type="ECO:0000313" key="2">
    <source>
        <dbReference type="EMBL" id="SFL75064.1"/>
    </source>
</evidence>
<dbReference type="InterPro" id="IPR012495">
    <property type="entry name" value="TadE-like_dom"/>
</dbReference>